<dbReference type="SUPFAM" id="SSF75620">
    <property type="entry name" value="Release factor"/>
    <property type="match status" value="1"/>
</dbReference>
<dbReference type="Pfam" id="PF03462">
    <property type="entry name" value="PCRF"/>
    <property type="match status" value="1"/>
</dbReference>
<organism evidence="6 7">
    <name type="scientific">Cardiosporidium cionae</name>
    <dbReference type="NCBI Taxonomy" id="476202"/>
    <lineage>
        <taxon>Eukaryota</taxon>
        <taxon>Sar</taxon>
        <taxon>Alveolata</taxon>
        <taxon>Apicomplexa</taxon>
        <taxon>Aconoidasida</taxon>
        <taxon>Nephromycida</taxon>
        <taxon>Cardiosporidium</taxon>
    </lineage>
</organism>
<dbReference type="Gene3D" id="3.30.70.1660">
    <property type="match status" value="1"/>
</dbReference>
<keyword evidence="3" id="KW-0648">Protein biosynthesis</keyword>
<evidence type="ECO:0000259" key="5">
    <source>
        <dbReference type="PROSITE" id="PS00745"/>
    </source>
</evidence>
<feature type="domain" description="Prokaryotic-type class I peptide chain release factors" evidence="5">
    <location>
        <begin position="339"/>
        <end position="355"/>
    </location>
</feature>
<feature type="coiled-coil region" evidence="4">
    <location>
        <begin position="112"/>
        <end position="146"/>
    </location>
</feature>
<dbReference type="InterPro" id="IPR005139">
    <property type="entry name" value="PCRF"/>
</dbReference>
<dbReference type="PANTHER" id="PTHR43804">
    <property type="entry name" value="LD18447P"/>
    <property type="match status" value="1"/>
</dbReference>
<keyword evidence="7" id="KW-1185">Reference proteome</keyword>
<dbReference type="InterPro" id="IPR050057">
    <property type="entry name" value="Prokaryotic/Mito_RF"/>
</dbReference>
<keyword evidence="2" id="KW-0488">Methylation</keyword>
<dbReference type="Gene3D" id="3.30.160.20">
    <property type="match status" value="1"/>
</dbReference>
<dbReference type="InterPro" id="IPR045853">
    <property type="entry name" value="Pep_chain_release_fac_I_sf"/>
</dbReference>
<dbReference type="GO" id="GO:0016787">
    <property type="term" value="F:hydrolase activity"/>
    <property type="evidence" value="ECO:0007669"/>
    <property type="project" value="UniProtKB-KW"/>
</dbReference>
<reference evidence="6 7" key="1">
    <citation type="journal article" date="2020" name="bioRxiv">
        <title>Metabolic contributions of an alphaproteobacterial endosymbiont in the apicomplexan Cardiosporidium cionae.</title>
        <authorList>
            <person name="Hunter E.S."/>
            <person name="Paight C.J."/>
            <person name="Lane C.E."/>
        </authorList>
    </citation>
    <scope>NUCLEOTIDE SEQUENCE [LARGE SCALE GENOMIC DNA]</scope>
    <source>
        <strain evidence="6">ESH_2018</strain>
    </source>
</reference>
<name>A0ABQ7JFL9_9APIC</name>
<comment type="similarity">
    <text evidence="1">Belongs to the prokaryotic/mitochondrial release factor family.</text>
</comment>
<proteinExistence type="inferred from homology"/>
<dbReference type="Proteomes" id="UP000823046">
    <property type="component" value="Unassembled WGS sequence"/>
</dbReference>
<evidence type="ECO:0000313" key="7">
    <source>
        <dbReference type="Proteomes" id="UP000823046"/>
    </source>
</evidence>
<evidence type="ECO:0000256" key="3">
    <source>
        <dbReference type="ARBA" id="ARBA00022917"/>
    </source>
</evidence>
<evidence type="ECO:0000313" key="6">
    <source>
        <dbReference type="EMBL" id="KAF8822827.1"/>
    </source>
</evidence>
<dbReference type="PANTHER" id="PTHR43804:SF7">
    <property type="entry name" value="LD18447P"/>
    <property type="match status" value="1"/>
</dbReference>
<protein>
    <submittedName>
        <fullName evidence="6">Peptidyl-tRna hydrolase domain-containing protein</fullName>
    </submittedName>
</protein>
<sequence length="482" mass="53929">MTSSLTAKFGCCRSFLYTSCNPIFEAVVPLMHSPHSGSRPFRIIAEGNSRKHSKILLLADTLNNASSKQRDGNSYSKFFLTPAKGEGQVTENISSWSPATCETSLQRDFFRLRHSQRNIALWRENLNSLLERIRTLRDEIRTLKLLLSEEIGSSTQFRENSKSEPHKAVEEIDFDDDLLNCLNTQLFGVLQETTALLLENHSSILKEVPSFLCFLLDTKDAAILEIRPGVGGDEACLFAQQVLDMYKKYAEEQRWLFNILHSSSTDERGGCKEAIVEIKGDGVYGFLKHECGVHRVQRIPITDKSGRVHTSTATVVVFPKSDAPNGDIDLSELSVETMRSSGPGGQSVNKSETAVRVIHLPSKLSVVVRKTSSQAQNKQLAINIIRAKLLEQEMARLRQDEKNTRYSQIGSGDRSEKVRTYNFLQNTVVDHRCKNVVISASSLLESAEGLDKIISELQQRHEELILDVVIDYLLGENIAASS</sequence>
<dbReference type="InterPro" id="IPR000352">
    <property type="entry name" value="Pep_chain_release_fac_I"/>
</dbReference>
<gene>
    <name evidence="6" type="ORF">IE077_002371</name>
</gene>
<evidence type="ECO:0000256" key="2">
    <source>
        <dbReference type="ARBA" id="ARBA00022481"/>
    </source>
</evidence>
<accession>A0ABQ7JFL9</accession>
<comment type="caution">
    <text evidence="6">The sequence shown here is derived from an EMBL/GenBank/DDBJ whole genome shotgun (WGS) entry which is preliminary data.</text>
</comment>
<dbReference type="SMART" id="SM00937">
    <property type="entry name" value="PCRF"/>
    <property type="match status" value="1"/>
</dbReference>
<dbReference type="PROSITE" id="PS00745">
    <property type="entry name" value="RF_PROK_I"/>
    <property type="match status" value="1"/>
</dbReference>
<keyword evidence="4" id="KW-0175">Coiled coil</keyword>
<keyword evidence="6" id="KW-0378">Hydrolase</keyword>
<evidence type="ECO:0000256" key="1">
    <source>
        <dbReference type="ARBA" id="ARBA00010835"/>
    </source>
</evidence>
<evidence type="ECO:0000256" key="4">
    <source>
        <dbReference type="SAM" id="Coils"/>
    </source>
</evidence>
<dbReference type="EMBL" id="JADAQX010000020">
    <property type="protein sequence ID" value="KAF8822827.1"/>
    <property type="molecule type" value="Genomic_DNA"/>
</dbReference>
<dbReference type="Pfam" id="PF00472">
    <property type="entry name" value="RF-1"/>
    <property type="match status" value="1"/>
</dbReference>